<protein>
    <submittedName>
        <fullName evidence="1">Uncharacterized protein</fullName>
    </submittedName>
</protein>
<evidence type="ECO:0000313" key="2">
    <source>
        <dbReference type="Proteomes" id="UP001431783"/>
    </source>
</evidence>
<comment type="caution">
    <text evidence="1">The sequence shown here is derived from an EMBL/GenBank/DDBJ whole genome shotgun (WGS) entry which is preliminary data.</text>
</comment>
<keyword evidence="2" id="KW-1185">Reference proteome</keyword>
<dbReference type="EMBL" id="JARQZJ010000072">
    <property type="protein sequence ID" value="KAK9882109.1"/>
    <property type="molecule type" value="Genomic_DNA"/>
</dbReference>
<evidence type="ECO:0000313" key="1">
    <source>
        <dbReference type="EMBL" id="KAK9882109.1"/>
    </source>
</evidence>
<proteinExistence type="predicted"/>
<organism evidence="1 2">
    <name type="scientific">Henosepilachna vigintioctopunctata</name>
    <dbReference type="NCBI Taxonomy" id="420089"/>
    <lineage>
        <taxon>Eukaryota</taxon>
        <taxon>Metazoa</taxon>
        <taxon>Ecdysozoa</taxon>
        <taxon>Arthropoda</taxon>
        <taxon>Hexapoda</taxon>
        <taxon>Insecta</taxon>
        <taxon>Pterygota</taxon>
        <taxon>Neoptera</taxon>
        <taxon>Endopterygota</taxon>
        <taxon>Coleoptera</taxon>
        <taxon>Polyphaga</taxon>
        <taxon>Cucujiformia</taxon>
        <taxon>Coccinelloidea</taxon>
        <taxon>Coccinellidae</taxon>
        <taxon>Epilachninae</taxon>
        <taxon>Epilachnini</taxon>
        <taxon>Henosepilachna</taxon>
    </lineage>
</organism>
<reference evidence="1 2" key="1">
    <citation type="submission" date="2023-03" db="EMBL/GenBank/DDBJ databases">
        <title>Genome insight into feeding habits of ladybird beetles.</title>
        <authorList>
            <person name="Li H.-S."/>
            <person name="Huang Y.-H."/>
            <person name="Pang H."/>
        </authorList>
    </citation>
    <scope>NUCLEOTIDE SEQUENCE [LARGE SCALE GENOMIC DNA]</scope>
    <source>
        <strain evidence="1">SYSU_2023b</strain>
        <tissue evidence="1">Whole body</tissue>
    </source>
</reference>
<dbReference type="AlphaFoldDB" id="A0AAW1UGG7"/>
<gene>
    <name evidence="1" type="ORF">WA026_018951</name>
</gene>
<name>A0AAW1UGG7_9CUCU</name>
<accession>A0AAW1UGG7</accession>
<dbReference type="Proteomes" id="UP001431783">
    <property type="component" value="Unassembled WGS sequence"/>
</dbReference>
<sequence>MKRFQNELYQKANTITEEIRKHGAKFYEHVYKMKQSRVPKKLLDIIMNSKCGTEWLKEVQKDLQQINMKNLEDRTECRYKIAHVKFEQKSNRQPGVKWTDERKKEHSERMKRFWEARKMKQNS</sequence>